<dbReference type="PANTHER" id="PTHR38340:SF1">
    <property type="entry name" value="S-LAYER PROTEIN"/>
    <property type="match status" value="1"/>
</dbReference>
<dbReference type="SUPFAM" id="SSF51120">
    <property type="entry name" value="beta-Roll"/>
    <property type="match status" value="4"/>
</dbReference>
<dbReference type="Pfam" id="PF00353">
    <property type="entry name" value="HemolysinCabind"/>
    <property type="match status" value="5"/>
</dbReference>
<evidence type="ECO:0000256" key="1">
    <source>
        <dbReference type="ARBA" id="ARBA00004613"/>
    </source>
</evidence>
<protein>
    <submittedName>
        <fullName evidence="4">Bifunctional hemolysin/adenylate cyclase</fullName>
    </submittedName>
</protein>
<keyword evidence="2" id="KW-0964">Secreted</keyword>
<comment type="subcellular location">
    <subcellularLocation>
        <location evidence="1">Secreted</location>
    </subcellularLocation>
</comment>
<dbReference type="Gene3D" id="2.150.10.10">
    <property type="entry name" value="Serralysin-like metalloprotease, C-terminal"/>
    <property type="match status" value="4"/>
</dbReference>
<gene>
    <name evidence="4" type="primary">cya_8</name>
    <name evidence="4" type="ORF">MBLL_01455</name>
</gene>
<name>A0A679K4P0_9HYPH</name>
<dbReference type="InterPro" id="IPR011049">
    <property type="entry name" value="Serralysin-like_metalloprot_C"/>
</dbReference>
<dbReference type="RefSeq" id="WP_339160040.1">
    <property type="nucleotide sequence ID" value="NZ_LR743510.1"/>
</dbReference>
<reference evidence="4" key="1">
    <citation type="submission" date="2019-12" db="EMBL/GenBank/DDBJ databases">
        <authorList>
            <person name="Cremers G."/>
        </authorList>
    </citation>
    <scope>NUCLEOTIDE SEQUENCE</scope>
    <source>
        <strain evidence="4">Mbul2</strain>
        <plasmid evidence="4">1</plasmid>
    </source>
</reference>
<dbReference type="InterPro" id="IPR050557">
    <property type="entry name" value="RTX_toxin/Mannuronan_C5-epim"/>
</dbReference>
<dbReference type="PRINTS" id="PR00313">
    <property type="entry name" value="CABNDNGRPT"/>
</dbReference>
<sequence>MASVSFTLDDDYDSAKTIRLDRNPLASYAGPASSHAFGPDGQGRFILNDTGALDDGGATFTDAARPVPGGYAALTSDRYAVFLDLSDNTASLSLTGGTLGDVLRGGSGDDTLRGGGGNDVFEGGEGDNVIKGGTGSDTVSYEHAQYSIEVYLEDSRAYSVPTGDEDTLSSIANVRGTRFGDVLTGDGRANRIEGGAGKDVIGGGGGGDAVDGGAGDDSIDGGGGDDLIEGGAGADAIRGGGGIDTASYEHSSSGVTIDLFRNYQVSGGDANEDTLYDIANVTGSLYGDRLAGDGKDNTLDGNGGADRLYGNNGNDRLIVSSTPVEVDGGAGRDVLIVEVNPYLETIHLSDETFSGFEKVAVRSDGSIDMRDVTLGTSIISQSVAGDHDKIVGTAGDDRIRAGSGGDRIDAWSGDNTVLGGVGKDQFIFRSDKGRTEIHEFELGRDKLNVVPLTTNFDDVVITSVHGGDDTLVTFANYTGIDHRIILHDVAASALGEADFII</sequence>
<dbReference type="PROSITE" id="PS00330">
    <property type="entry name" value="HEMOLYSIN_CALCIUM"/>
    <property type="match status" value="2"/>
</dbReference>
<evidence type="ECO:0000313" key="4">
    <source>
        <dbReference type="EMBL" id="CAA2139090.1"/>
    </source>
</evidence>
<dbReference type="PANTHER" id="PTHR38340">
    <property type="entry name" value="S-LAYER PROTEIN"/>
    <property type="match status" value="1"/>
</dbReference>
<dbReference type="InterPro" id="IPR018511">
    <property type="entry name" value="Hemolysin-typ_Ca-bd_CS"/>
</dbReference>
<feature type="region of interest" description="Disordered" evidence="3">
    <location>
        <begin position="194"/>
        <end position="223"/>
    </location>
</feature>
<geneLocation type="plasmid" evidence="4">
    <name>1</name>
</geneLocation>
<organism evidence="4">
    <name type="scientific">Methylobacterium bullatum</name>
    <dbReference type="NCBI Taxonomy" id="570505"/>
    <lineage>
        <taxon>Bacteria</taxon>
        <taxon>Pseudomonadati</taxon>
        <taxon>Pseudomonadota</taxon>
        <taxon>Alphaproteobacteria</taxon>
        <taxon>Hyphomicrobiales</taxon>
        <taxon>Methylobacteriaceae</taxon>
        <taxon>Methylobacterium</taxon>
    </lineage>
</organism>
<dbReference type="InterPro" id="IPR001343">
    <property type="entry name" value="Hemolysn_Ca-bd"/>
</dbReference>
<evidence type="ECO:0000256" key="2">
    <source>
        <dbReference type="ARBA" id="ARBA00022525"/>
    </source>
</evidence>
<accession>A0A679K4P0</accession>
<keyword evidence="4" id="KW-0614">Plasmid</keyword>
<dbReference type="GO" id="GO:0005576">
    <property type="term" value="C:extracellular region"/>
    <property type="evidence" value="ECO:0007669"/>
    <property type="project" value="UniProtKB-SubCell"/>
</dbReference>
<proteinExistence type="predicted"/>
<evidence type="ECO:0000256" key="3">
    <source>
        <dbReference type="SAM" id="MobiDB-lite"/>
    </source>
</evidence>
<dbReference type="AlphaFoldDB" id="A0A679K4P0"/>
<dbReference type="GO" id="GO:0005509">
    <property type="term" value="F:calcium ion binding"/>
    <property type="evidence" value="ECO:0007669"/>
    <property type="project" value="InterPro"/>
</dbReference>
<dbReference type="EMBL" id="LR743510">
    <property type="protein sequence ID" value="CAA2139090.1"/>
    <property type="molecule type" value="Genomic_DNA"/>
</dbReference>